<organism evidence="3 4">
    <name type="scientific">Hibiscus sabdariffa</name>
    <name type="common">roselle</name>
    <dbReference type="NCBI Taxonomy" id="183260"/>
    <lineage>
        <taxon>Eukaryota</taxon>
        <taxon>Viridiplantae</taxon>
        <taxon>Streptophyta</taxon>
        <taxon>Embryophyta</taxon>
        <taxon>Tracheophyta</taxon>
        <taxon>Spermatophyta</taxon>
        <taxon>Magnoliopsida</taxon>
        <taxon>eudicotyledons</taxon>
        <taxon>Gunneridae</taxon>
        <taxon>Pentapetalae</taxon>
        <taxon>rosids</taxon>
        <taxon>malvids</taxon>
        <taxon>Malvales</taxon>
        <taxon>Malvaceae</taxon>
        <taxon>Malvoideae</taxon>
        <taxon>Hibiscus</taxon>
    </lineage>
</organism>
<dbReference type="Proteomes" id="UP001396334">
    <property type="component" value="Unassembled WGS sequence"/>
</dbReference>
<evidence type="ECO:0000256" key="1">
    <source>
        <dbReference type="ARBA" id="ARBA00007945"/>
    </source>
</evidence>
<protein>
    <recommendedName>
        <fullName evidence="2">SS18 N-terminal domain-containing protein</fullName>
    </recommendedName>
</protein>
<dbReference type="Pfam" id="PF05030">
    <property type="entry name" value="SSXT"/>
    <property type="match status" value="1"/>
</dbReference>
<evidence type="ECO:0000259" key="2">
    <source>
        <dbReference type="Pfam" id="PF05030"/>
    </source>
</evidence>
<feature type="domain" description="SS18 N-terminal" evidence="2">
    <location>
        <begin position="7"/>
        <end position="54"/>
    </location>
</feature>
<proteinExistence type="inferred from homology"/>
<sequence>MPTSTQYLDENKSLILKIVESQNSGKLSECTENQARRQRNLMYLAAIADSQPQPSIVHAQFPSGGIRQPGATIFCTATTNFARSARHELRWKHMPSHAAN</sequence>
<name>A0ABR1ZS10_9ROSI</name>
<dbReference type="InterPro" id="IPR007726">
    <property type="entry name" value="SS18_N"/>
</dbReference>
<accession>A0ABR1ZS10</accession>
<keyword evidence="4" id="KW-1185">Reference proteome</keyword>
<evidence type="ECO:0000313" key="4">
    <source>
        <dbReference type="Proteomes" id="UP001396334"/>
    </source>
</evidence>
<gene>
    <name evidence="3" type="ORF">V6N11_082013</name>
</gene>
<dbReference type="EMBL" id="JBBPBN010000650">
    <property type="protein sequence ID" value="KAK8483486.1"/>
    <property type="molecule type" value="Genomic_DNA"/>
</dbReference>
<comment type="caution">
    <text evidence="3">The sequence shown here is derived from an EMBL/GenBank/DDBJ whole genome shotgun (WGS) entry which is preliminary data.</text>
</comment>
<reference evidence="3 4" key="1">
    <citation type="journal article" date="2024" name="G3 (Bethesda)">
        <title>Genome assembly of Hibiscus sabdariffa L. provides insights into metabolisms of medicinal natural products.</title>
        <authorList>
            <person name="Kim T."/>
        </authorList>
    </citation>
    <scope>NUCLEOTIDE SEQUENCE [LARGE SCALE GENOMIC DNA]</scope>
    <source>
        <strain evidence="3">TK-2024</strain>
        <tissue evidence="3">Old leaves</tissue>
    </source>
</reference>
<evidence type="ECO:0000313" key="3">
    <source>
        <dbReference type="EMBL" id="KAK8483486.1"/>
    </source>
</evidence>
<comment type="similarity">
    <text evidence="1">Belongs to the SS18 family.</text>
</comment>